<dbReference type="Proteomes" id="UP001164743">
    <property type="component" value="Chromosome 10A"/>
</dbReference>
<accession>A0ABY7CXK7</accession>
<proteinExistence type="predicted"/>
<dbReference type="GeneID" id="77801331"/>
<sequence>MKHCLIPPYRNRNTLTGPTLSTMAFNRPTRSLPASNFIRRHAAYNKNLHGTLYFFADRLALRLVIAQFTPLPLRYNLRMSLKRPHISHPSSPPYKTSLRPHPP</sequence>
<evidence type="ECO:0000313" key="2">
    <source>
        <dbReference type="EMBL" id="WAQ88856.1"/>
    </source>
</evidence>
<protein>
    <submittedName>
        <fullName evidence="2">Uncharacterized protein</fullName>
    </submittedName>
</protein>
<dbReference type="EMBL" id="CP110430">
    <property type="protein sequence ID" value="WAQ88856.1"/>
    <property type="molecule type" value="Genomic_DNA"/>
</dbReference>
<gene>
    <name evidence="2" type="ORF">PtA15_10A277</name>
</gene>
<evidence type="ECO:0000313" key="3">
    <source>
        <dbReference type="Proteomes" id="UP001164743"/>
    </source>
</evidence>
<dbReference type="RefSeq" id="XP_053024411.1">
    <property type="nucleotide sequence ID" value="XM_053160436.1"/>
</dbReference>
<organism evidence="2 3">
    <name type="scientific">Puccinia triticina</name>
    <dbReference type="NCBI Taxonomy" id="208348"/>
    <lineage>
        <taxon>Eukaryota</taxon>
        <taxon>Fungi</taxon>
        <taxon>Dikarya</taxon>
        <taxon>Basidiomycota</taxon>
        <taxon>Pucciniomycotina</taxon>
        <taxon>Pucciniomycetes</taxon>
        <taxon>Pucciniales</taxon>
        <taxon>Pucciniaceae</taxon>
        <taxon>Puccinia</taxon>
    </lineage>
</organism>
<reference evidence="2" key="1">
    <citation type="submission" date="2022-10" db="EMBL/GenBank/DDBJ databases">
        <title>Puccinia triticina Genome sequencing and assembly.</title>
        <authorList>
            <person name="Li C."/>
        </authorList>
    </citation>
    <scope>NUCLEOTIDE SEQUENCE</scope>
    <source>
        <strain evidence="2">Pt15</strain>
    </source>
</reference>
<feature type="region of interest" description="Disordered" evidence="1">
    <location>
        <begin position="82"/>
        <end position="103"/>
    </location>
</feature>
<keyword evidence="3" id="KW-1185">Reference proteome</keyword>
<name>A0ABY7CXK7_9BASI</name>
<evidence type="ECO:0000256" key="1">
    <source>
        <dbReference type="SAM" id="MobiDB-lite"/>
    </source>
</evidence>